<dbReference type="SMART" id="SM00388">
    <property type="entry name" value="HisKA"/>
    <property type="match status" value="1"/>
</dbReference>
<evidence type="ECO:0000256" key="5">
    <source>
        <dbReference type="ARBA" id="ARBA00022777"/>
    </source>
</evidence>
<feature type="transmembrane region" description="Helical" evidence="7">
    <location>
        <begin position="20"/>
        <end position="48"/>
    </location>
</feature>
<dbReference type="PROSITE" id="PS50109">
    <property type="entry name" value="HIS_KIN"/>
    <property type="match status" value="1"/>
</dbReference>
<keyword evidence="12" id="KW-1185">Reference proteome</keyword>
<proteinExistence type="predicted"/>
<dbReference type="GO" id="GO:0000156">
    <property type="term" value="F:phosphorelay response regulator activity"/>
    <property type="evidence" value="ECO:0007669"/>
    <property type="project" value="TreeGrafter"/>
</dbReference>
<dbReference type="GO" id="GO:0030295">
    <property type="term" value="F:protein kinase activator activity"/>
    <property type="evidence" value="ECO:0007669"/>
    <property type="project" value="TreeGrafter"/>
</dbReference>
<dbReference type="EMBL" id="OX365700">
    <property type="protein sequence ID" value="CAI4032797.1"/>
    <property type="molecule type" value="Genomic_DNA"/>
</dbReference>
<dbReference type="Pfam" id="PF02518">
    <property type="entry name" value="HATPase_c"/>
    <property type="match status" value="1"/>
</dbReference>
<keyword evidence="7" id="KW-1133">Transmembrane helix</keyword>
<dbReference type="Pfam" id="PF13426">
    <property type="entry name" value="PAS_9"/>
    <property type="match status" value="1"/>
</dbReference>
<keyword evidence="4" id="KW-0808">Transferase</keyword>
<evidence type="ECO:0000313" key="11">
    <source>
        <dbReference type="EMBL" id="CAI4032797.1"/>
    </source>
</evidence>
<dbReference type="Proteomes" id="UP001179121">
    <property type="component" value="Chromosome"/>
</dbReference>
<dbReference type="InterPro" id="IPR013767">
    <property type="entry name" value="PAS_fold"/>
</dbReference>
<dbReference type="CDD" id="cd00082">
    <property type="entry name" value="HisKA"/>
    <property type="match status" value="1"/>
</dbReference>
<dbReference type="PANTHER" id="PTHR42878:SF15">
    <property type="entry name" value="BACTERIOPHYTOCHROME"/>
    <property type="match status" value="1"/>
</dbReference>
<dbReference type="AlphaFoldDB" id="A0AA86N163"/>
<feature type="domain" description="PAS" evidence="9">
    <location>
        <begin position="375"/>
        <end position="428"/>
    </location>
</feature>
<dbReference type="InterPro" id="IPR003661">
    <property type="entry name" value="HisK_dim/P_dom"/>
</dbReference>
<dbReference type="InterPro" id="IPR004358">
    <property type="entry name" value="Sig_transdc_His_kin-like_C"/>
</dbReference>
<dbReference type="PRINTS" id="PR00344">
    <property type="entry name" value="BCTRLSENSOR"/>
</dbReference>
<evidence type="ECO:0000259" key="10">
    <source>
        <dbReference type="PROSITE" id="PS50113"/>
    </source>
</evidence>
<dbReference type="EC" id="2.7.13.3" evidence="2"/>
<evidence type="ECO:0000259" key="8">
    <source>
        <dbReference type="PROSITE" id="PS50109"/>
    </source>
</evidence>
<evidence type="ECO:0000256" key="2">
    <source>
        <dbReference type="ARBA" id="ARBA00012438"/>
    </source>
</evidence>
<dbReference type="GO" id="GO:0016020">
    <property type="term" value="C:membrane"/>
    <property type="evidence" value="ECO:0007669"/>
    <property type="project" value="UniProtKB-SubCell"/>
</dbReference>
<name>A0AA86N163_9BACT</name>
<feature type="transmembrane region" description="Helical" evidence="7">
    <location>
        <begin position="93"/>
        <end position="111"/>
    </location>
</feature>
<evidence type="ECO:0000259" key="9">
    <source>
        <dbReference type="PROSITE" id="PS50112"/>
    </source>
</evidence>
<dbReference type="KEGG" id="nti:DNFV4_03227"/>
<feature type="transmembrane region" description="Helical" evidence="7">
    <location>
        <begin position="60"/>
        <end position="81"/>
    </location>
</feature>
<keyword evidence="6 7" id="KW-0472">Membrane</keyword>
<feature type="domain" description="Histidine kinase" evidence="8">
    <location>
        <begin position="515"/>
        <end position="732"/>
    </location>
</feature>
<dbReference type="Gene3D" id="3.30.565.10">
    <property type="entry name" value="Histidine kinase-like ATPase, C-terminal domain"/>
    <property type="match status" value="1"/>
</dbReference>
<dbReference type="InterPro" id="IPR003594">
    <property type="entry name" value="HATPase_dom"/>
</dbReference>
<keyword evidence="7" id="KW-0812">Transmembrane</keyword>
<accession>A0AA86N163</accession>
<dbReference type="InterPro" id="IPR005467">
    <property type="entry name" value="His_kinase_dom"/>
</dbReference>
<feature type="domain" description="PAC" evidence="10">
    <location>
        <begin position="329"/>
        <end position="381"/>
    </location>
</feature>
<dbReference type="InterPro" id="IPR000700">
    <property type="entry name" value="PAS-assoc_C"/>
</dbReference>
<organism evidence="11 12">
    <name type="scientific">Nitrospira tepida</name>
    <dbReference type="NCBI Taxonomy" id="2973512"/>
    <lineage>
        <taxon>Bacteria</taxon>
        <taxon>Pseudomonadati</taxon>
        <taxon>Nitrospirota</taxon>
        <taxon>Nitrospiria</taxon>
        <taxon>Nitrospirales</taxon>
        <taxon>Nitrospiraceae</taxon>
        <taxon>Nitrospira</taxon>
    </lineage>
</organism>
<dbReference type="PROSITE" id="PS50112">
    <property type="entry name" value="PAS"/>
    <property type="match status" value="2"/>
</dbReference>
<dbReference type="InterPro" id="IPR013656">
    <property type="entry name" value="PAS_4"/>
</dbReference>
<dbReference type="PANTHER" id="PTHR42878">
    <property type="entry name" value="TWO-COMPONENT HISTIDINE KINASE"/>
    <property type="match status" value="1"/>
</dbReference>
<dbReference type="Gene3D" id="1.10.287.130">
    <property type="match status" value="1"/>
</dbReference>
<dbReference type="CDD" id="cd00130">
    <property type="entry name" value="PAS"/>
    <property type="match status" value="3"/>
</dbReference>
<dbReference type="Pfam" id="PF00989">
    <property type="entry name" value="PAS"/>
    <property type="match status" value="1"/>
</dbReference>
<dbReference type="GO" id="GO:0006355">
    <property type="term" value="P:regulation of DNA-templated transcription"/>
    <property type="evidence" value="ECO:0007669"/>
    <property type="project" value="InterPro"/>
</dbReference>
<dbReference type="SUPFAM" id="SSF55785">
    <property type="entry name" value="PYP-like sensor domain (PAS domain)"/>
    <property type="match status" value="3"/>
</dbReference>
<dbReference type="InterPro" id="IPR036890">
    <property type="entry name" value="HATPase_C_sf"/>
</dbReference>
<dbReference type="Pfam" id="PF00512">
    <property type="entry name" value="HisKA"/>
    <property type="match status" value="1"/>
</dbReference>
<dbReference type="SMART" id="SM00086">
    <property type="entry name" value="PAC"/>
    <property type="match status" value="3"/>
</dbReference>
<dbReference type="SUPFAM" id="SSF47384">
    <property type="entry name" value="Homodimeric domain of signal transducing histidine kinase"/>
    <property type="match status" value="1"/>
</dbReference>
<evidence type="ECO:0000256" key="4">
    <source>
        <dbReference type="ARBA" id="ARBA00022679"/>
    </source>
</evidence>
<dbReference type="SMART" id="SM00091">
    <property type="entry name" value="PAS"/>
    <property type="match status" value="3"/>
</dbReference>
<dbReference type="GO" id="GO:0000155">
    <property type="term" value="F:phosphorelay sensor kinase activity"/>
    <property type="evidence" value="ECO:0007669"/>
    <property type="project" value="InterPro"/>
</dbReference>
<keyword evidence="5" id="KW-0418">Kinase</keyword>
<evidence type="ECO:0000256" key="7">
    <source>
        <dbReference type="SAM" id="Phobius"/>
    </source>
</evidence>
<evidence type="ECO:0000313" key="12">
    <source>
        <dbReference type="Proteomes" id="UP001179121"/>
    </source>
</evidence>
<dbReference type="InterPro" id="IPR050351">
    <property type="entry name" value="BphY/WalK/GraS-like"/>
</dbReference>
<reference evidence="11" key="1">
    <citation type="submission" date="2022-10" db="EMBL/GenBank/DDBJ databases">
        <authorList>
            <person name="Koch H."/>
        </authorList>
    </citation>
    <scope>NUCLEOTIDE SEQUENCE</scope>
    <source>
        <strain evidence="11">DNF</strain>
    </source>
</reference>
<dbReference type="SMART" id="SM00387">
    <property type="entry name" value="HATPase_c"/>
    <property type="match status" value="1"/>
</dbReference>
<dbReference type="PROSITE" id="PS50113">
    <property type="entry name" value="PAC"/>
    <property type="match status" value="1"/>
</dbReference>
<dbReference type="Pfam" id="PF08448">
    <property type="entry name" value="PAS_4"/>
    <property type="match status" value="1"/>
</dbReference>
<dbReference type="InterPro" id="IPR036097">
    <property type="entry name" value="HisK_dim/P_sf"/>
</dbReference>
<dbReference type="NCBIfam" id="TIGR00229">
    <property type="entry name" value="sensory_box"/>
    <property type="match status" value="3"/>
</dbReference>
<dbReference type="GO" id="GO:0007234">
    <property type="term" value="P:osmosensory signaling via phosphorelay pathway"/>
    <property type="evidence" value="ECO:0007669"/>
    <property type="project" value="TreeGrafter"/>
</dbReference>
<sequence>MTDASVIPDKAQVHRHLAMAVIMAGLLGIFTLDSVTPLGYSVWFLYVFPVWYSTRLSPRSAAITLAAAAASSALIVAGYFVSPPGGSILETAAYNRLMGAMVLWVLTAVLLKSRTIEERVRWSQEALKESEAFNRAVVESSPDCMNILDREGRLLSLNPQGLCLMEIENAASVLGRYWWDLWPESSKGTVQAAVQEAVANGTARFQGFCPTAKGTPKWWDVIIGTVRGLDGQPTRLVSTSRDMTVIKRAEEAVSESEERHRVMVEQVRDYAIIMLDPDGRVATWNAGAQRFTGYAQEEVIGKPLSLFFDPQARDAWTVELEQASARGMYEQEGWRMRKDGSRFWAHIVTTPLRDETGTLRGFTKVWRDNTQRKLIETQFQQLVEQSPNGILTVDARGRIALVNRAIERIFGYKREELLNRPVDMLLPERLREEAALQLHRGQAAGETSFKTMDNGAAFSGLHKSGREFPMEMGLTPIETLQGMMTLCTVVDVTERKRAEEAILAANRELEAFTYTVSHDLRAPVRTMAGFARILMEDFGATLDPEAQRHVRTIQKGAQRMGDLIDDLLEFSRVGRAAVDCRPVDLNKLVGEVWTDLKPQREGRAVELTVADLPQCLADRRLLRLVWMNLLANAVKYTAHREQARVEVGWRPDEEAADRIVIHVADNGVGFDQKYVSKLFGVFQRLHRADEFEGTGVGLAIVHRIITRHGGRVWAEGRLGEGATLSFTLEKAL</sequence>
<keyword evidence="3" id="KW-0597">Phosphoprotein</keyword>
<evidence type="ECO:0000256" key="6">
    <source>
        <dbReference type="ARBA" id="ARBA00023136"/>
    </source>
</evidence>
<dbReference type="RefSeq" id="WP_289269508.1">
    <property type="nucleotide sequence ID" value="NZ_OX365700.1"/>
</dbReference>
<evidence type="ECO:0000256" key="3">
    <source>
        <dbReference type="ARBA" id="ARBA00022553"/>
    </source>
</evidence>
<dbReference type="InterPro" id="IPR001610">
    <property type="entry name" value="PAC"/>
</dbReference>
<dbReference type="SUPFAM" id="SSF55874">
    <property type="entry name" value="ATPase domain of HSP90 chaperone/DNA topoisomerase II/histidine kinase"/>
    <property type="match status" value="1"/>
</dbReference>
<protein>
    <recommendedName>
        <fullName evidence="2">histidine kinase</fullName>
        <ecNumber evidence="2">2.7.13.3</ecNumber>
    </recommendedName>
</protein>
<dbReference type="InterPro" id="IPR035965">
    <property type="entry name" value="PAS-like_dom_sf"/>
</dbReference>
<feature type="domain" description="PAS" evidence="9">
    <location>
        <begin position="256"/>
        <end position="327"/>
    </location>
</feature>
<gene>
    <name evidence="11" type="ORF">DNFV4_03227</name>
</gene>
<dbReference type="FunFam" id="3.30.565.10:FF:000006">
    <property type="entry name" value="Sensor histidine kinase WalK"/>
    <property type="match status" value="1"/>
</dbReference>
<dbReference type="InterPro" id="IPR000014">
    <property type="entry name" value="PAS"/>
</dbReference>
<comment type="catalytic activity">
    <reaction evidence="1">
        <text>ATP + protein L-histidine = ADP + protein N-phospho-L-histidine.</text>
        <dbReference type="EC" id="2.7.13.3"/>
    </reaction>
</comment>
<evidence type="ECO:0000256" key="1">
    <source>
        <dbReference type="ARBA" id="ARBA00000085"/>
    </source>
</evidence>
<dbReference type="Gene3D" id="3.30.450.20">
    <property type="entry name" value="PAS domain"/>
    <property type="match status" value="3"/>
</dbReference>